<reference evidence="3" key="1">
    <citation type="journal article" date="2014" name="Nat. Genet.">
        <title>Genome of the human hookworm Necator americanus.</title>
        <authorList>
            <person name="Tang Y.T."/>
            <person name="Gao X."/>
            <person name="Rosa B.A."/>
            <person name="Abubucker S."/>
            <person name="Hallsworth-Pepin K."/>
            <person name="Martin J."/>
            <person name="Tyagi R."/>
            <person name="Heizer E."/>
            <person name="Zhang X."/>
            <person name="Bhonagiri-Palsikar V."/>
            <person name="Minx P."/>
            <person name="Warren W.C."/>
            <person name="Wang Q."/>
            <person name="Zhan B."/>
            <person name="Hotez P.J."/>
            <person name="Sternberg P.W."/>
            <person name="Dougall A."/>
            <person name="Gaze S.T."/>
            <person name="Mulvenna J."/>
            <person name="Sotillo J."/>
            <person name="Ranganathan S."/>
            <person name="Rabelo E.M."/>
            <person name="Wilson R.K."/>
            <person name="Felgner P.L."/>
            <person name="Bethony J."/>
            <person name="Hawdon J.M."/>
            <person name="Gasser R.B."/>
            <person name="Loukas A."/>
            <person name="Mitreva M."/>
        </authorList>
    </citation>
    <scope>NUCLEOTIDE SEQUENCE [LARGE SCALE GENOMIC DNA]</scope>
</reference>
<dbReference type="EMBL" id="KI657727">
    <property type="protein sequence ID" value="ETN85410.1"/>
    <property type="molecule type" value="Genomic_DNA"/>
</dbReference>
<evidence type="ECO:0008006" key="4">
    <source>
        <dbReference type="Google" id="ProtNLM"/>
    </source>
</evidence>
<dbReference type="PANTHER" id="PTHR35573:SF1">
    <property type="entry name" value="ML DOMAIN-CONTAINING PROTEIN"/>
    <property type="match status" value="1"/>
</dbReference>
<keyword evidence="3" id="KW-1185">Reference proteome</keyword>
<proteinExistence type="predicted"/>
<dbReference type="KEGG" id="nai:NECAME_16770"/>
<feature type="region of interest" description="Disordered" evidence="1">
    <location>
        <begin position="58"/>
        <end position="77"/>
    </location>
</feature>
<sequence>MLMTPKKNLNACENGIPCPVKTGRQFLAATIDFTKFQSIIDMLKDNAPYQLQLTLHDKKSGDNMSGKCSDASHNYIR</sequence>
<dbReference type="OrthoDB" id="5856944at2759"/>
<name>W2TTL4_NECAM</name>
<gene>
    <name evidence="2" type="ORF">NECAME_16770</name>
</gene>
<accession>W2TTL4</accession>
<evidence type="ECO:0000313" key="3">
    <source>
        <dbReference type="Proteomes" id="UP000053676"/>
    </source>
</evidence>
<organism evidence="2 3">
    <name type="scientific">Necator americanus</name>
    <name type="common">Human hookworm</name>
    <dbReference type="NCBI Taxonomy" id="51031"/>
    <lineage>
        <taxon>Eukaryota</taxon>
        <taxon>Metazoa</taxon>
        <taxon>Ecdysozoa</taxon>
        <taxon>Nematoda</taxon>
        <taxon>Chromadorea</taxon>
        <taxon>Rhabditida</taxon>
        <taxon>Rhabditina</taxon>
        <taxon>Rhabditomorpha</taxon>
        <taxon>Strongyloidea</taxon>
        <taxon>Ancylostomatidae</taxon>
        <taxon>Bunostominae</taxon>
        <taxon>Necator</taxon>
    </lineage>
</organism>
<protein>
    <recommendedName>
        <fullName evidence="4">MD-2-related lipid-recognition domain-containing protein</fullName>
    </recommendedName>
</protein>
<evidence type="ECO:0000313" key="2">
    <source>
        <dbReference type="EMBL" id="ETN85410.1"/>
    </source>
</evidence>
<evidence type="ECO:0000256" key="1">
    <source>
        <dbReference type="SAM" id="MobiDB-lite"/>
    </source>
</evidence>
<dbReference type="AlphaFoldDB" id="W2TTL4"/>
<dbReference type="Proteomes" id="UP000053676">
    <property type="component" value="Unassembled WGS sequence"/>
</dbReference>
<dbReference type="PANTHER" id="PTHR35573">
    <property type="entry name" value="PROTEIN CBG22129"/>
    <property type="match status" value="1"/>
</dbReference>